<dbReference type="Proteomes" id="UP000702209">
    <property type="component" value="Unassembled WGS sequence"/>
</dbReference>
<dbReference type="RefSeq" id="WP_195133004.1">
    <property type="nucleotide sequence ID" value="NZ_JADLQX010000032.1"/>
</dbReference>
<evidence type="ECO:0000256" key="9">
    <source>
        <dbReference type="ARBA" id="ARBA00030803"/>
    </source>
</evidence>
<keyword evidence="2" id="KW-1003">Cell membrane</keyword>
<reference evidence="13 14" key="1">
    <citation type="submission" date="2020-10" db="EMBL/GenBank/DDBJ databases">
        <title>Identification of Nocardia species via Next-generation sequencing and recognition of intraspecies genetic diversity.</title>
        <authorList>
            <person name="Li P."/>
            <person name="Li P."/>
            <person name="Lu B."/>
        </authorList>
    </citation>
    <scope>NUCLEOTIDE SEQUENCE [LARGE SCALE GENOMIC DNA]</scope>
    <source>
        <strain evidence="13 14">BJ06-0157</strain>
    </source>
</reference>
<evidence type="ECO:0000259" key="11">
    <source>
        <dbReference type="Pfam" id="PF10099"/>
    </source>
</evidence>
<evidence type="ECO:0000259" key="12">
    <source>
        <dbReference type="Pfam" id="PF22618"/>
    </source>
</evidence>
<gene>
    <name evidence="13" type="ORF">IU459_30225</name>
</gene>
<feature type="transmembrane region" description="Helical" evidence="10">
    <location>
        <begin position="104"/>
        <end position="125"/>
    </location>
</feature>
<evidence type="ECO:0000256" key="10">
    <source>
        <dbReference type="SAM" id="Phobius"/>
    </source>
</evidence>
<evidence type="ECO:0000256" key="4">
    <source>
        <dbReference type="ARBA" id="ARBA00022989"/>
    </source>
</evidence>
<evidence type="ECO:0000256" key="1">
    <source>
        <dbReference type="ARBA" id="ARBA00004162"/>
    </source>
</evidence>
<keyword evidence="3 10" id="KW-0812">Transmembrane</keyword>
<feature type="domain" description="Anti-sigma-K factor RskA N-terminal" evidence="12">
    <location>
        <begin position="11"/>
        <end position="58"/>
    </location>
</feature>
<evidence type="ECO:0000256" key="5">
    <source>
        <dbReference type="ARBA" id="ARBA00023015"/>
    </source>
</evidence>
<evidence type="ECO:0000313" key="14">
    <source>
        <dbReference type="Proteomes" id="UP000702209"/>
    </source>
</evidence>
<dbReference type="Pfam" id="PF10099">
    <property type="entry name" value="RskA_C"/>
    <property type="match status" value="1"/>
</dbReference>
<feature type="domain" description="Anti-sigma K factor RskA C-terminal" evidence="11">
    <location>
        <begin position="108"/>
        <end position="238"/>
    </location>
</feature>
<dbReference type="InterPro" id="IPR053877">
    <property type="entry name" value="RskA_N"/>
</dbReference>
<evidence type="ECO:0000256" key="7">
    <source>
        <dbReference type="ARBA" id="ARBA00023163"/>
    </source>
</evidence>
<dbReference type="EMBL" id="JADLQX010000032">
    <property type="protein sequence ID" value="MBF6301788.1"/>
    <property type="molecule type" value="Genomic_DNA"/>
</dbReference>
<comment type="subcellular location">
    <subcellularLocation>
        <location evidence="1">Cell membrane</location>
        <topology evidence="1">Single-pass membrane protein</topology>
    </subcellularLocation>
</comment>
<keyword evidence="5" id="KW-0805">Transcription regulation</keyword>
<accession>A0ABS0D0Y6</accession>
<evidence type="ECO:0000313" key="13">
    <source>
        <dbReference type="EMBL" id="MBF6301788.1"/>
    </source>
</evidence>
<dbReference type="PANTHER" id="PTHR37461:SF1">
    <property type="entry name" value="ANTI-SIGMA-K FACTOR RSKA"/>
    <property type="match status" value="1"/>
</dbReference>
<dbReference type="Pfam" id="PF22618">
    <property type="entry name" value="RskA_N"/>
    <property type="match status" value="1"/>
</dbReference>
<proteinExistence type="predicted"/>
<dbReference type="Gene3D" id="1.10.10.1320">
    <property type="entry name" value="Anti-sigma factor, zinc-finger domain"/>
    <property type="match status" value="1"/>
</dbReference>
<keyword evidence="14" id="KW-1185">Reference proteome</keyword>
<dbReference type="InterPro" id="IPR041916">
    <property type="entry name" value="Anti_sigma_zinc_sf"/>
</dbReference>
<dbReference type="PANTHER" id="PTHR37461">
    <property type="entry name" value="ANTI-SIGMA-K FACTOR RSKA"/>
    <property type="match status" value="1"/>
</dbReference>
<dbReference type="InterPro" id="IPR051474">
    <property type="entry name" value="Anti-sigma-K/W_factor"/>
</dbReference>
<protein>
    <recommendedName>
        <fullName evidence="9">Regulator of SigK</fullName>
    </recommendedName>
    <alternativeName>
        <fullName evidence="8">Sigma-K anti-sigma factor RskA</fullName>
    </alternativeName>
</protein>
<comment type="caution">
    <text evidence="13">The sequence shown here is derived from an EMBL/GenBank/DDBJ whole genome shotgun (WGS) entry which is preliminary data.</text>
</comment>
<evidence type="ECO:0000256" key="3">
    <source>
        <dbReference type="ARBA" id="ARBA00022692"/>
    </source>
</evidence>
<sequence>MTETAQSHTDLLDLAYPYAMDAVAEIERRHIENRVAKTESETAAAFAATVHRVRETLAALSAADAVNPPPTLESKILRAIDDSRRNTRSGRHGARSVSSGLPRAARLAVAVAVIIGAGAGAVVVAERMAGHRPAPVTAEQVLRQPDSRSRVVGLTVGGSLTVSTSDRLHAVAVTFDAVPAPPPGRAYQLWVMSSAGAVRSVGVLTTVPQVGVSARFDPADVCIVTIEPASGSPRPTSPHLAAVALS</sequence>
<evidence type="ECO:0000256" key="6">
    <source>
        <dbReference type="ARBA" id="ARBA00023136"/>
    </source>
</evidence>
<evidence type="ECO:0000256" key="2">
    <source>
        <dbReference type="ARBA" id="ARBA00022475"/>
    </source>
</evidence>
<keyword evidence="6 10" id="KW-0472">Membrane</keyword>
<keyword evidence="4 10" id="KW-1133">Transmembrane helix</keyword>
<name>A0ABS0D0Y6_9NOCA</name>
<evidence type="ECO:0000256" key="8">
    <source>
        <dbReference type="ARBA" id="ARBA00029829"/>
    </source>
</evidence>
<keyword evidence="7" id="KW-0804">Transcription</keyword>
<dbReference type="InterPro" id="IPR018764">
    <property type="entry name" value="RskA_C"/>
</dbReference>
<organism evidence="13 14">
    <name type="scientific">Nocardia amamiensis</name>
    <dbReference type="NCBI Taxonomy" id="404578"/>
    <lineage>
        <taxon>Bacteria</taxon>
        <taxon>Bacillati</taxon>
        <taxon>Actinomycetota</taxon>
        <taxon>Actinomycetes</taxon>
        <taxon>Mycobacteriales</taxon>
        <taxon>Nocardiaceae</taxon>
        <taxon>Nocardia</taxon>
    </lineage>
</organism>